<proteinExistence type="predicted"/>
<organism evidence="2 3">
    <name type="scientific">Catenulispora pinistramenti</name>
    <dbReference type="NCBI Taxonomy" id="2705254"/>
    <lineage>
        <taxon>Bacteria</taxon>
        <taxon>Bacillati</taxon>
        <taxon>Actinomycetota</taxon>
        <taxon>Actinomycetes</taxon>
        <taxon>Catenulisporales</taxon>
        <taxon>Catenulisporaceae</taxon>
        <taxon>Catenulispora</taxon>
    </lineage>
</organism>
<dbReference type="SUPFAM" id="SSF46785">
    <property type="entry name" value="Winged helix' DNA-binding domain"/>
    <property type="match status" value="1"/>
</dbReference>
<dbReference type="PANTHER" id="PTHR33169:SF13">
    <property type="entry name" value="PADR-FAMILY TRANSCRIPTIONAL REGULATOR"/>
    <property type="match status" value="1"/>
</dbReference>
<dbReference type="PANTHER" id="PTHR33169">
    <property type="entry name" value="PADR-FAMILY TRANSCRIPTIONAL REGULATOR"/>
    <property type="match status" value="1"/>
</dbReference>
<sequence length="122" mass="13258">MKALGRTEPVFLILTALIDEPRHGYGIVQEVRRITDGRVDLRIGTLYGALERLTGDGLIAKHRDEVEAGRLRRYYRLTDAGAAVLAAEANRMAADAAVALARLKKFMPPGRDVGPDTMGGTV</sequence>
<keyword evidence="3" id="KW-1185">Reference proteome</keyword>
<gene>
    <name evidence="2" type="ORF">KGQ19_05780</name>
</gene>
<feature type="domain" description="Transcription regulator PadR N-terminal" evidence="1">
    <location>
        <begin position="13"/>
        <end position="86"/>
    </location>
</feature>
<name>A0ABS5KJ12_9ACTN</name>
<protein>
    <submittedName>
        <fullName evidence="2">Helix-turn-helix transcriptional regulator</fullName>
    </submittedName>
</protein>
<dbReference type="Proteomes" id="UP000730482">
    <property type="component" value="Unassembled WGS sequence"/>
</dbReference>
<dbReference type="InterPro" id="IPR052509">
    <property type="entry name" value="Metal_resp_DNA-bind_regulator"/>
</dbReference>
<comment type="caution">
    <text evidence="2">The sequence shown here is derived from an EMBL/GenBank/DDBJ whole genome shotgun (WGS) entry which is preliminary data.</text>
</comment>
<dbReference type="RefSeq" id="WP_212008021.1">
    <property type="nucleotide sequence ID" value="NZ_JAAFYZ010000012.1"/>
</dbReference>
<dbReference type="InterPro" id="IPR005149">
    <property type="entry name" value="Tscrpt_reg_PadR_N"/>
</dbReference>
<dbReference type="InterPro" id="IPR036390">
    <property type="entry name" value="WH_DNA-bd_sf"/>
</dbReference>
<dbReference type="EMBL" id="JAAFYZ010000012">
    <property type="protein sequence ID" value="MBS2546372.1"/>
    <property type="molecule type" value="Genomic_DNA"/>
</dbReference>
<dbReference type="Pfam" id="PF03551">
    <property type="entry name" value="PadR"/>
    <property type="match status" value="1"/>
</dbReference>
<dbReference type="Gene3D" id="1.10.10.10">
    <property type="entry name" value="Winged helix-like DNA-binding domain superfamily/Winged helix DNA-binding domain"/>
    <property type="match status" value="1"/>
</dbReference>
<evidence type="ECO:0000313" key="2">
    <source>
        <dbReference type="EMBL" id="MBS2546372.1"/>
    </source>
</evidence>
<accession>A0ABS5KJ12</accession>
<evidence type="ECO:0000259" key="1">
    <source>
        <dbReference type="Pfam" id="PF03551"/>
    </source>
</evidence>
<reference evidence="2 3" key="1">
    <citation type="submission" date="2020-02" db="EMBL/GenBank/DDBJ databases">
        <title>Acidophilic actinobacteria isolated from forest soil.</title>
        <authorList>
            <person name="Golinska P."/>
        </authorList>
    </citation>
    <scope>NUCLEOTIDE SEQUENCE [LARGE SCALE GENOMIC DNA]</scope>
    <source>
        <strain evidence="2 3">NL8</strain>
    </source>
</reference>
<evidence type="ECO:0000313" key="3">
    <source>
        <dbReference type="Proteomes" id="UP000730482"/>
    </source>
</evidence>
<dbReference type="InterPro" id="IPR036388">
    <property type="entry name" value="WH-like_DNA-bd_sf"/>
</dbReference>